<name>A0A4Y8DCW3_9HELO</name>
<sequence length="378" mass="42685">MNSTTMNKNSRDARRTPAFTLSSPRDGLKHDIESDNNDEQQPTKRARRDEAPVTPLKKSTDHPQRKAHGKSKPILFTTSRVESSTSHVSGGLPDVSRGHSSTSPLDHDQHMVDSVTQDTASTASRDVLKEQDHKILQQLLQQKDDEIMALKIKLEVREEFDNESVAREEELKDTVEKYRSDAEYWRERSTCGLESCKILQDNYRILEVKLEAVKAELQVKHKTLEAEHEAVKAELQEQCTLAAKEETEKAELQEEYDTLEDKYKTLKAIGTNQASYVLYEGRKTPEIISVNHDEPLFTDEELAEKLEKLADENAAEILMSLYDLSHSGAKDCDTPIQSVEVVPEDMGFNELLKETSDTVSRSSSPKVPNIPTPPLKVS</sequence>
<evidence type="ECO:0000313" key="4">
    <source>
        <dbReference type="Proteomes" id="UP000297299"/>
    </source>
</evidence>
<feature type="compositionally biased region" description="Pro residues" evidence="2">
    <location>
        <begin position="368"/>
        <end position="378"/>
    </location>
</feature>
<reference evidence="3 4" key="1">
    <citation type="submission" date="2017-11" db="EMBL/GenBank/DDBJ databases">
        <title>Comparative genomics of Botrytis spp.</title>
        <authorList>
            <person name="Valero-Jimenez C.A."/>
            <person name="Tapia P."/>
            <person name="Veloso J."/>
            <person name="Silva-Moreno E."/>
            <person name="Staats M."/>
            <person name="Valdes J.H."/>
            <person name="Van Kan J.A.L."/>
        </authorList>
    </citation>
    <scope>NUCLEOTIDE SEQUENCE [LARGE SCALE GENOMIC DNA]</scope>
    <source>
        <strain evidence="3 4">MUCL2830</strain>
    </source>
</reference>
<dbReference type="OrthoDB" id="3503103at2759"/>
<keyword evidence="1" id="KW-0175">Coiled coil</keyword>
<comment type="caution">
    <text evidence="3">The sequence shown here is derived from an EMBL/GenBank/DDBJ whole genome shotgun (WGS) entry which is preliminary data.</text>
</comment>
<feature type="region of interest" description="Disordered" evidence="2">
    <location>
        <begin position="1"/>
        <end position="109"/>
    </location>
</feature>
<gene>
    <name evidence="3" type="ORF">BOTCAL_0054g00230</name>
</gene>
<keyword evidence="4" id="KW-1185">Reference proteome</keyword>
<evidence type="ECO:0000256" key="2">
    <source>
        <dbReference type="SAM" id="MobiDB-lite"/>
    </source>
</evidence>
<accession>A0A4Y8DCW3</accession>
<feature type="compositionally biased region" description="Polar residues" evidence="2">
    <location>
        <begin position="76"/>
        <end position="88"/>
    </location>
</feature>
<evidence type="ECO:0000256" key="1">
    <source>
        <dbReference type="SAM" id="Coils"/>
    </source>
</evidence>
<feature type="compositionally biased region" description="Polar residues" evidence="2">
    <location>
        <begin position="357"/>
        <end position="366"/>
    </location>
</feature>
<feature type="coiled-coil region" evidence="1">
    <location>
        <begin position="196"/>
        <end position="269"/>
    </location>
</feature>
<evidence type="ECO:0000313" key="3">
    <source>
        <dbReference type="EMBL" id="TEY77494.1"/>
    </source>
</evidence>
<dbReference type="EMBL" id="PHWZ01000054">
    <property type="protein sequence ID" value="TEY77494.1"/>
    <property type="molecule type" value="Genomic_DNA"/>
</dbReference>
<dbReference type="Proteomes" id="UP000297299">
    <property type="component" value="Unassembled WGS sequence"/>
</dbReference>
<dbReference type="AlphaFoldDB" id="A0A4Y8DCW3"/>
<proteinExistence type="predicted"/>
<protein>
    <submittedName>
        <fullName evidence="3">Uncharacterized protein</fullName>
    </submittedName>
</protein>
<feature type="region of interest" description="Disordered" evidence="2">
    <location>
        <begin position="354"/>
        <end position="378"/>
    </location>
</feature>
<organism evidence="3 4">
    <name type="scientific">Botryotinia calthae</name>
    <dbReference type="NCBI Taxonomy" id="38488"/>
    <lineage>
        <taxon>Eukaryota</taxon>
        <taxon>Fungi</taxon>
        <taxon>Dikarya</taxon>
        <taxon>Ascomycota</taxon>
        <taxon>Pezizomycotina</taxon>
        <taxon>Leotiomycetes</taxon>
        <taxon>Helotiales</taxon>
        <taxon>Sclerotiniaceae</taxon>
        <taxon>Botryotinia</taxon>
    </lineage>
</organism>